<keyword evidence="4" id="KW-0408">Iron</keyword>
<dbReference type="KEGG" id="hhsr:HSR6_0214"/>
<dbReference type="Proteomes" id="UP000185608">
    <property type="component" value="Chromosome"/>
</dbReference>
<dbReference type="AlphaFoldDB" id="A0A1D8S245"/>
<accession>A0A1J1A9A0</accession>
<keyword evidence="10" id="KW-1185">Reference proteome</keyword>
<dbReference type="PANTHER" id="PTHR43082:SF3">
    <property type="entry name" value="FERREDOXIN-LIKE PROTEIN YDIT"/>
    <property type="match status" value="1"/>
</dbReference>
<evidence type="ECO:0000259" key="6">
    <source>
        <dbReference type="PROSITE" id="PS51379"/>
    </source>
</evidence>
<evidence type="ECO:0000256" key="1">
    <source>
        <dbReference type="ARBA" id="ARBA00022448"/>
    </source>
</evidence>
<protein>
    <submittedName>
        <fullName evidence="7">4Fe-4S ferredoxin</fullName>
    </submittedName>
</protein>
<dbReference type="GeneID" id="32113857"/>
<evidence type="ECO:0000313" key="7">
    <source>
        <dbReference type="EMBL" id="AOW79429.1"/>
    </source>
</evidence>
<gene>
    <name evidence="8" type="ORF">HSR6_0214</name>
    <name evidence="7" type="ORF">HTSR_0227</name>
</gene>
<organism evidence="7 9">
    <name type="scientific">Halodesulfurarchaeum formicicum</name>
    <dbReference type="NCBI Taxonomy" id="1873524"/>
    <lineage>
        <taxon>Archaea</taxon>
        <taxon>Methanobacteriati</taxon>
        <taxon>Methanobacteriota</taxon>
        <taxon>Stenosarchaea group</taxon>
        <taxon>Halobacteria</taxon>
        <taxon>Halobacteriales</taxon>
        <taxon>Halobacteriaceae</taxon>
        <taxon>Halodesulfurarchaeum</taxon>
    </lineage>
</organism>
<keyword evidence="5" id="KW-0411">Iron-sulfur</keyword>
<evidence type="ECO:0000313" key="10">
    <source>
        <dbReference type="Proteomes" id="UP000186165"/>
    </source>
</evidence>
<name>A0A1D8S245_9EURY</name>
<accession>A0A1D8S245</accession>
<dbReference type="RefSeq" id="WP_071932567.1">
    <property type="nucleotide sequence ID" value="NZ_CP016070.1"/>
</dbReference>
<dbReference type="EMBL" id="CP016804">
    <property type="protein sequence ID" value="APE94682.1"/>
    <property type="molecule type" value="Genomic_DNA"/>
</dbReference>
<dbReference type="EMBL" id="CP016070">
    <property type="protein sequence ID" value="AOW79429.1"/>
    <property type="molecule type" value="Genomic_DNA"/>
</dbReference>
<dbReference type="SUPFAM" id="SSF54862">
    <property type="entry name" value="4Fe-4S ferredoxins"/>
    <property type="match status" value="1"/>
</dbReference>
<reference evidence="7 9" key="1">
    <citation type="submission" date="2016-06" db="EMBL/GenBank/DDBJ databases">
        <title>Discovery of anaerobic lithoheterotrophic haloarchaeon capable of sulfur respiration by hydrogen and formate.</title>
        <authorList>
            <person name="Sorokin D.Y."/>
            <person name="Kublanov I.V."/>
            <person name="Roman P."/>
            <person name="Sinninghe Damste J.S."/>
            <person name="Golyshin P.N."/>
            <person name="Rojo D."/>
            <person name="Ciordia S."/>
            <person name="Mena Md.C."/>
            <person name="Ferrer M."/>
            <person name="Smedile F."/>
            <person name="Messina E."/>
            <person name="La Cono V."/>
            <person name="Yakimov M.M."/>
        </authorList>
    </citation>
    <scope>NUCLEOTIDE SEQUENCE [LARGE SCALE GENOMIC DNA]</scope>
    <source>
        <strain evidence="7 9">HTSR1</strain>
    </source>
</reference>
<dbReference type="OrthoDB" id="7950at2157"/>
<dbReference type="STRING" id="1873524.HSR6_0214"/>
<keyword evidence="3" id="KW-0249">Electron transport</keyword>
<keyword evidence="2" id="KW-0479">Metal-binding</keyword>
<reference evidence="10" key="2">
    <citation type="submission" date="2016-08" db="EMBL/GenBank/DDBJ databases">
        <title>Discovery of first anaerobic lithoheterotrophic haloarchae widely represented in hypersaline habitats.</title>
        <authorList>
            <person name="Sorokin D.Y."/>
            <person name="Kublanov I.V."/>
            <person name="Roman P."/>
            <person name="Sinninghe Damste J.S."/>
            <person name="Golyshin P.N."/>
            <person name="Rojo D."/>
            <person name="Ciordia S."/>
            <person name="Mena Md.C."/>
            <person name="Ferrer M."/>
            <person name="Smedile F."/>
            <person name="Messina E."/>
            <person name="La Cono V."/>
            <person name="Yakimov M.M."/>
        </authorList>
    </citation>
    <scope>NUCLEOTIDE SEQUENCE [LARGE SCALE GENOMIC DNA]</scope>
    <source>
        <strain evidence="10">HSR6</strain>
    </source>
</reference>
<feature type="domain" description="4Fe-4S ferredoxin-type" evidence="6">
    <location>
        <begin position="52"/>
        <end position="85"/>
    </location>
</feature>
<dbReference type="Proteomes" id="UP000186165">
    <property type="component" value="Chromosome"/>
</dbReference>
<evidence type="ECO:0000256" key="2">
    <source>
        <dbReference type="ARBA" id="ARBA00022723"/>
    </source>
</evidence>
<dbReference type="GO" id="GO:0051536">
    <property type="term" value="F:iron-sulfur cluster binding"/>
    <property type="evidence" value="ECO:0007669"/>
    <property type="project" value="UniProtKB-KW"/>
</dbReference>
<dbReference type="InterPro" id="IPR017896">
    <property type="entry name" value="4Fe4S_Fe-S-bd"/>
</dbReference>
<dbReference type="PIRSF" id="PIRSF036548">
    <property type="entry name" value="Fdx_FixX"/>
    <property type="match status" value="1"/>
</dbReference>
<feature type="domain" description="4Fe-4S ferredoxin-type" evidence="6">
    <location>
        <begin position="18"/>
        <end position="49"/>
    </location>
</feature>
<sequence length="96" mass="10736">MSVEKDLETVEWDVGEEGHITVDNSECVDCEEKPCLHLCPAQCFDYQEEREGGIYFSYEHCIECGSCMVFCANDPDRGAVSWTKPDGGKGVEYDLG</sequence>
<keyword evidence="1" id="KW-0813">Transport</keyword>
<dbReference type="GO" id="GO:0005506">
    <property type="term" value="F:iron ion binding"/>
    <property type="evidence" value="ECO:0007669"/>
    <property type="project" value="InterPro"/>
</dbReference>
<dbReference type="PROSITE" id="PS51379">
    <property type="entry name" value="4FE4S_FER_2"/>
    <property type="match status" value="2"/>
</dbReference>
<evidence type="ECO:0000313" key="9">
    <source>
        <dbReference type="Proteomes" id="UP000185608"/>
    </source>
</evidence>
<dbReference type="Gene3D" id="3.30.70.20">
    <property type="match status" value="1"/>
</dbReference>
<evidence type="ECO:0000313" key="8">
    <source>
        <dbReference type="EMBL" id="APE94682.1"/>
    </source>
</evidence>
<proteinExistence type="predicted"/>
<reference evidence="8" key="3">
    <citation type="journal article" date="2017" name="ISME J.">
        <title>Discovery of anaerobic lithoheterotrophic haloarchaea, ubiquitous in hypersaline habitats.</title>
        <authorList>
            <person name="Sorokin D.Y."/>
            <person name="Messina E."/>
            <person name="Smedile F."/>
            <person name="Roman P."/>
            <person name="Damste J.S.S."/>
            <person name="Ciordia S."/>
            <person name="Mena M.C."/>
            <person name="Ferrer M."/>
            <person name="Golyshin P.N."/>
            <person name="Kublanov I.V."/>
            <person name="Samarov N.I."/>
            <person name="Toshchakov S.V."/>
            <person name="La Cono V."/>
            <person name="Yakimov M.M."/>
        </authorList>
    </citation>
    <scope>NUCLEOTIDE SEQUENCE</scope>
    <source>
        <strain evidence="8">HSR6</strain>
    </source>
</reference>
<evidence type="ECO:0000256" key="3">
    <source>
        <dbReference type="ARBA" id="ARBA00022982"/>
    </source>
</evidence>
<dbReference type="InterPro" id="IPR012206">
    <property type="entry name" value="Fd_FixX"/>
</dbReference>
<evidence type="ECO:0000256" key="4">
    <source>
        <dbReference type="ARBA" id="ARBA00023004"/>
    </source>
</evidence>
<evidence type="ECO:0000256" key="5">
    <source>
        <dbReference type="ARBA" id="ARBA00023014"/>
    </source>
</evidence>
<dbReference type="KEGG" id="halh:HTSR_0227"/>
<dbReference type="PANTHER" id="PTHR43082">
    <property type="entry name" value="FERREDOXIN-LIKE"/>
    <property type="match status" value="1"/>
</dbReference>